<evidence type="ECO:0000256" key="7">
    <source>
        <dbReference type="ARBA" id="ARBA00022917"/>
    </source>
</evidence>
<dbReference type="InterPro" id="IPR009068">
    <property type="entry name" value="uS15_NS1_RNA-bd_sf"/>
</dbReference>
<dbReference type="FunFam" id="3.40.50.800:FF:000008">
    <property type="entry name" value="histidine--tRNA ligase, cytoplasmic isoform X1"/>
    <property type="match status" value="1"/>
</dbReference>
<evidence type="ECO:0000256" key="8">
    <source>
        <dbReference type="ARBA" id="ARBA00023146"/>
    </source>
</evidence>
<evidence type="ECO:0000256" key="10">
    <source>
        <dbReference type="SAM" id="Coils"/>
    </source>
</evidence>
<dbReference type="NCBIfam" id="TIGR00442">
    <property type="entry name" value="hisS"/>
    <property type="match status" value="1"/>
</dbReference>
<dbReference type="InterPro" id="IPR000738">
    <property type="entry name" value="WHEP-TRS_dom"/>
</dbReference>
<evidence type="ECO:0000256" key="5">
    <source>
        <dbReference type="ARBA" id="ARBA00022741"/>
    </source>
</evidence>
<dbReference type="STRING" id="31234.E3M562"/>
<comment type="similarity">
    <text evidence="1">Belongs to the class-II aminoacyl-tRNA synthetase family.</text>
</comment>
<dbReference type="InterPro" id="IPR006195">
    <property type="entry name" value="aa-tRNA-synth_II"/>
</dbReference>
<name>E3M562_CAERE</name>
<dbReference type="PROSITE" id="PS50862">
    <property type="entry name" value="AA_TRNA_LIGASE_II"/>
    <property type="match status" value="1"/>
</dbReference>
<dbReference type="PANTHER" id="PTHR11476:SF7">
    <property type="entry name" value="HISTIDINE--TRNA LIGASE"/>
    <property type="match status" value="1"/>
</dbReference>
<evidence type="ECO:0000256" key="11">
    <source>
        <dbReference type="SAM" id="MobiDB-lite"/>
    </source>
</evidence>
<evidence type="ECO:0000256" key="2">
    <source>
        <dbReference type="ARBA" id="ARBA00012815"/>
    </source>
</evidence>
<dbReference type="AlphaFoldDB" id="E3M562"/>
<dbReference type="SUPFAM" id="SSF52954">
    <property type="entry name" value="Class II aaRS ABD-related"/>
    <property type="match status" value="1"/>
</dbReference>
<dbReference type="CDD" id="cd00773">
    <property type="entry name" value="HisRS-like_core"/>
    <property type="match status" value="1"/>
</dbReference>
<keyword evidence="6" id="KW-0067">ATP-binding</keyword>
<gene>
    <name evidence="14" type="primary">Cre-hars-1</name>
    <name evidence="14" type="ORF">CRE_11039</name>
</gene>
<dbReference type="Gene3D" id="3.30.930.10">
    <property type="entry name" value="Bira Bifunctional Protein, Domain 2"/>
    <property type="match status" value="1"/>
</dbReference>
<dbReference type="GO" id="GO:0005739">
    <property type="term" value="C:mitochondrion"/>
    <property type="evidence" value="ECO:0007669"/>
    <property type="project" value="TreeGrafter"/>
</dbReference>
<feature type="domain" description="WHEP-TRS" evidence="13">
    <location>
        <begin position="9"/>
        <end position="65"/>
    </location>
</feature>
<feature type="compositionally biased region" description="Basic and acidic residues" evidence="11">
    <location>
        <begin position="48"/>
        <end position="59"/>
    </location>
</feature>
<dbReference type="CDD" id="cd00859">
    <property type="entry name" value="HisRS_anticodon"/>
    <property type="match status" value="1"/>
</dbReference>
<dbReference type="InterPro" id="IPR004154">
    <property type="entry name" value="Anticodon-bd"/>
</dbReference>
<sequence length="581" mass="65821">MPAELNAEQRKALEEEIKVLGDEIRKMKAEKAEPAVIKERVNKMLEKKKELGGTEEKPGKFVLKTGKGTRDYGPAQSALRNSVLQNVVETFNKYGAETIDTPVFELRDVLMGKYGEEGGKLVYDLQDQGGELLSLRYDLTVPFARYLAMNKITNITRYQIAKVYRRDQPVMTRGRYREFYQCDFDIAGQYDLMLPESECLGIVHELLTKLEIGEFFINLNHRLILEGMFAVSGISPKDFKSICSSVDKLDKTQWVEVEEEMIKEKFLTKEQTEKLGQLVRFRELNSGLSNLELLEKMSQLPELGQNEKFKKGAEELKVLIGYLDVDGVTSVRYEPSLARGLDYYTGAIYEAVAPKALEGTAVEKSEETAGQPVGVGSVAAGGRYDGLVNMFDAKLKVPCCGVSFGIERLFAIMEARQKNTVRTTQTEVYVASAQKNLVLERKKLLRTLRAAGIKSEMPLKANPKLLTQFQYAEERRIPLVVLIGERELQEGIVKLRNVVSREEKASFQTSEKSIIIFLSGRSPRFTRLLHSRRSRCTLDNQYVVLILFSNFLFFSSLSSFFSRSGHHNATVCFLILHIRCV</sequence>
<dbReference type="InterPro" id="IPR045864">
    <property type="entry name" value="aa-tRNA-synth_II/BPL/LPL"/>
</dbReference>
<evidence type="ECO:0000313" key="14">
    <source>
        <dbReference type="EMBL" id="EFO92463.1"/>
    </source>
</evidence>
<evidence type="ECO:0000256" key="6">
    <source>
        <dbReference type="ARBA" id="ARBA00022840"/>
    </source>
</evidence>
<dbReference type="HOGENOM" id="CLU_025113_4_2_1"/>
<keyword evidence="5" id="KW-0547">Nucleotide-binding</keyword>
<dbReference type="PROSITE" id="PS51185">
    <property type="entry name" value="WHEP_TRS_2"/>
    <property type="match status" value="1"/>
</dbReference>
<dbReference type="GO" id="GO:0004821">
    <property type="term" value="F:histidine-tRNA ligase activity"/>
    <property type="evidence" value="ECO:0007669"/>
    <property type="project" value="UniProtKB-EC"/>
</dbReference>
<dbReference type="OrthoDB" id="1906957at2759"/>
<dbReference type="GO" id="GO:0003723">
    <property type="term" value="F:RNA binding"/>
    <property type="evidence" value="ECO:0007669"/>
    <property type="project" value="TreeGrafter"/>
</dbReference>
<dbReference type="GO" id="GO:0002119">
    <property type="term" value="P:nematode larval development"/>
    <property type="evidence" value="ECO:0007669"/>
    <property type="project" value="TreeGrafter"/>
</dbReference>
<dbReference type="GO" id="GO:0005524">
    <property type="term" value="F:ATP binding"/>
    <property type="evidence" value="ECO:0007669"/>
    <property type="project" value="UniProtKB-KW"/>
</dbReference>
<evidence type="ECO:0000256" key="9">
    <source>
        <dbReference type="ARBA" id="ARBA00047639"/>
    </source>
</evidence>
<dbReference type="SMART" id="SM00991">
    <property type="entry name" value="WHEP-TRS"/>
    <property type="match status" value="1"/>
</dbReference>
<dbReference type="EMBL" id="DS268425">
    <property type="protein sequence ID" value="EFO92463.1"/>
    <property type="molecule type" value="Genomic_DNA"/>
</dbReference>
<accession>E3M562</accession>
<dbReference type="GO" id="GO:0006427">
    <property type="term" value="P:histidyl-tRNA aminoacylation"/>
    <property type="evidence" value="ECO:0007669"/>
    <property type="project" value="InterPro"/>
</dbReference>
<feature type="region of interest" description="Disordered" evidence="11">
    <location>
        <begin position="48"/>
        <end position="68"/>
    </location>
</feature>
<dbReference type="SUPFAM" id="SSF47060">
    <property type="entry name" value="S15/NS1 RNA-binding domain"/>
    <property type="match status" value="1"/>
</dbReference>
<dbReference type="InterPro" id="IPR015807">
    <property type="entry name" value="His-tRNA-ligase"/>
</dbReference>
<evidence type="ECO:0000259" key="12">
    <source>
        <dbReference type="PROSITE" id="PS50862"/>
    </source>
</evidence>
<dbReference type="Proteomes" id="UP000008281">
    <property type="component" value="Unassembled WGS sequence"/>
</dbReference>
<dbReference type="InParanoid" id="E3M562"/>
<dbReference type="InterPro" id="IPR033656">
    <property type="entry name" value="HisRS_anticodon"/>
</dbReference>
<dbReference type="PANTHER" id="PTHR11476">
    <property type="entry name" value="HISTIDYL-TRNA SYNTHETASE"/>
    <property type="match status" value="1"/>
</dbReference>
<evidence type="ECO:0000259" key="13">
    <source>
        <dbReference type="PROSITE" id="PS51185"/>
    </source>
</evidence>
<feature type="coiled-coil region" evidence="10">
    <location>
        <begin position="3"/>
        <end position="30"/>
    </location>
</feature>
<keyword evidence="10" id="KW-0175">Coiled coil</keyword>
<dbReference type="FunFam" id="3.30.930.10:FF:000092">
    <property type="entry name" value="Histidyl-tRNA synthetase putative"/>
    <property type="match status" value="1"/>
</dbReference>
<reference evidence="14" key="1">
    <citation type="submission" date="2007-07" db="EMBL/GenBank/DDBJ databases">
        <title>PCAP assembly of the Caenorhabditis remanei genome.</title>
        <authorList>
            <consortium name="The Caenorhabditis remanei Sequencing Consortium"/>
            <person name="Wilson R.K."/>
        </authorList>
    </citation>
    <scope>NUCLEOTIDE SEQUENCE [LARGE SCALE GENOMIC DNA]</scope>
    <source>
        <strain evidence="14">PB4641</strain>
    </source>
</reference>
<dbReference type="Pfam" id="PF13393">
    <property type="entry name" value="tRNA-synt_His"/>
    <property type="match status" value="1"/>
</dbReference>
<comment type="catalytic activity">
    <reaction evidence="9">
        <text>tRNA(His) + L-histidine + ATP = L-histidyl-tRNA(His) + AMP + diphosphate + H(+)</text>
        <dbReference type="Rhea" id="RHEA:17313"/>
        <dbReference type="Rhea" id="RHEA-COMP:9665"/>
        <dbReference type="Rhea" id="RHEA-COMP:9689"/>
        <dbReference type="ChEBI" id="CHEBI:15378"/>
        <dbReference type="ChEBI" id="CHEBI:30616"/>
        <dbReference type="ChEBI" id="CHEBI:33019"/>
        <dbReference type="ChEBI" id="CHEBI:57595"/>
        <dbReference type="ChEBI" id="CHEBI:78442"/>
        <dbReference type="ChEBI" id="CHEBI:78527"/>
        <dbReference type="ChEBI" id="CHEBI:456215"/>
        <dbReference type="EC" id="6.1.1.21"/>
    </reaction>
</comment>
<dbReference type="SUPFAM" id="SSF55681">
    <property type="entry name" value="Class II aaRS and biotin synthetases"/>
    <property type="match status" value="1"/>
</dbReference>
<evidence type="ECO:0000313" key="15">
    <source>
        <dbReference type="Proteomes" id="UP000008281"/>
    </source>
</evidence>
<feature type="domain" description="Aminoacyl-transfer RNA synthetases class-II family profile" evidence="12">
    <location>
        <begin position="42"/>
        <end position="413"/>
    </location>
</feature>
<keyword evidence="3" id="KW-0963">Cytoplasm</keyword>
<dbReference type="eggNOG" id="KOG1936">
    <property type="taxonomic scope" value="Eukaryota"/>
</dbReference>
<evidence type="ECO:0000256" key="1">
    <source>
        <dbReference type="ARBA" id="ARBA00008226"/>
    </source>
</evidence>
<dbReference type="Gene3D" id="1.10.287.10">
    <property type="entry name" value="S15/NS1, RNA-binding"/>
    <property type="match status" value="1"/>
</dbReference>
<dbReference type="EC" id="6.1.1.21" evidence="2"/>
<keyword evidence="7" id="KW-0648">Protein biosynthesis</keyword>
<dbReference type="Pfam" id="PF03129">
    <property type="entry name" value="HGTP_anticodon"/>
    <property type="match status" value="1"/>
</dbReference>
<proteinExistence type="inferred from homology"/>
<dbReference type="InterPro" id="IPR036621">
    <property type="entry name" value="Anticodon-bd_dom_sf"/>
</dbReference>
<keyword evidence="15" id="KW-1185">Reference proteome</keyword>
<keyword evidence="4" id="KW-0436">Ligase</keyword>
<dbReference type="Gene3D" id="3.40.50.800">
    <property type="entry name" value="Anticodon-binding domain"/>
    <property type="match status" value="1"/>
</dbReference>
<organism evidence="15">
    <name type="scientific">Caenorhabditis remanei</name>
    <name type="common">Caenorhabditis vulgaris</name>
    <dbReference type="NCBI Taxonomy" id="31234"/>
    <lineage>
        <taxon>Eukaryota</taxon>
        <taxon>Metazoa</taxon>
        <taxon>Ecdysozoa</taxon>
        <taxon>Nematoda</taxon>
        <taxon>Chromadorea</taxon>
        <taxon>Rhabditida</taxon>
        <taxon>Rhabditina</taxon>
        <taxon>Rhabditomorpha</taxon>
        <taxon>Rhabditoidea</taxon>
        <taxon>Rhabditidae</taxon>
        <taxon>Peloderinae</taxon>
        <taxon>Caenorhabditis</taxon>
    </lineage>
</organism>
<dbReference type="FunCoup" id="E3M562">
    <property type="interactions" value="3525"/>
</dbReference>
<evidence type="ECO:0000256" key="3">
    <source>
        <dbReference type="ARBA" id="ARBA00022490"/>
    </source>
</evidence>
<dbReference type="OMA" id="CGGGNFK"/>
<keyword evidence="8" id="KW-0030">Aminoacyl-tRNA synthetase</keyword>
<dbReference type="GO" id="GO:0032543">
    <property type="term" value="P:mitochondrial translation"/>
    <property type="evidence" value="ECO:0007669"/>
    <property type="project" value="TreeGrafter"/>
</dbReference>
<protein>
    <recommendedName>
        <fullName evidence="2">histidine--tRNA ligase</fullName>
        <ecNumber evidence="2">6.1.1.21</ecNumber>
    </recommendedName>
</protein>
<dbReference type="InterPro" id="IPR041715">
    <property type="entry name" value="HisRS-like_core"/>
</dbReference>
<evidence type="ECO:0000256" key="4">
    <source>
        <dbReference type="ARBA" id="ARBA00022598"/>
    </source>
</evidence>
<dbReference type="GO" id="GO:0005829">
    <property type="term" value="C:cytosol"/>
    <property type="evidence" value="ECO:0007669"/>
    <property type="project" value="TreeGrafter"/>
</dbReference>